<dbReference type="Pfam" id="PF12802">
    <property type="entry name" value="MarR_2"/>
    <property type="match status" value="1"/>
</dbReference>
<dbReference type="InterPro" id="IPR043129">
    <property type="entry name" value="ATPase_NBD"/>
</dbReference>
<organism evidence="3 4">
    <name type="scientific">Jiangella anatolica</name>
    <dbReference type="NCBI Taxonomy" id="2670374"/>
    <lineage>
        <taxon>Bacteria</taxon>
        <taxon>Bacillati</taxon>
        <taxon>Actinomycetota</taxon>
        <taxon>Actinomycetes</taxon>
        <taxon>Jiangellales</taxon>
        <taxon>Jiangellaceae</taxon>
        <taxon>Jiangella</taxon>
    </lineage>
</organism>
<sequence>MRTASDTRTTARLMNERAVLQALYRHGPCTRGEVADLLGFSRPTTNSIVESLATAGLVVESGQAGGRIGRTAALFAINREVGYVVGVDVGPASVSAVLADVFGVEFAAHEEDTDTSSAAALLDQVVAAVQTVQARARVATDKVAAALVAVPGTVEPGTGRVALMPHLPDFGPRDVQAELSERIGARVLVHNDVNLAAIAEGSSGLAQGIDDYGFMHVGAGTGLGLVINGRLCVGRTGAAGEIGWLPFGGDPLAPGSRHNGAFEAAIGGHGLAERYRERRGGEGPAITVAEVFARAGDGDPLAAEVVDREAYGIAMALASVTTIVEPQLLILGGEVGLQPALLQPVRGYLDRLVPRPPAVETSTLGARASIAGAIALGVQEAREGLFGRRDVSPAAPGAAPVRA</sequence>
<comment type="caution">
    <text evidence="3">The sequence shown here is derived from an EMBL/GenBank/DDBJ whole genome shotgun (WGS) entry which is preliminary data.</text>
</comment>
<evidence type="ECO:0000313" key="3">
    <source>
        <dbReference type="EMBL" id="PZF81937.1"/>
    </source>
</evidence>
<protein>
    <recommendedName>
        <fullName evidence="2">HTH marR-type domain-containing protein</fullName>
    </recommendedName>
</protein>
<dbReference type="InterPro" id="IPR036390">
    <property type="entry name" value="WH_DNA-bd_sf"/>
</dbReference>
<reference evidence="3 4" key="1">
    <citation type="submission" date="2018-01" db="EMBL/GenBank/DDBJ databases">
        <title>Draft genome sequence of Jiangella sp. GTF31.</title>
        <authorList>
            <person name="Sahin N."/>
            <person name="Ay H."/>
            <person name="Saygin H."/>
        </authorList>
    </citation>
    <scope>NUCLEOTIDE SEQUENCE [LARGE SCALE GENOMIC DNA]</scope>
    <source>
        <strain evidence="3 4">GTF31</strain>
    </source>
</reference>
<dbReference type="PANTHER" id="PTHR18964">
    <property type="entry name" value="ROK (REPRESSOR, ORF, KINASE) FAMILY"/>
    <property type="match status" value="1"/>
</dbReference>
<name>A0A2W2C1T5_9ACTN</name>
<proteinExistence type="inferred from homology"/>
<dbReference type="PANTHER" id="PTHR18964:SF149">
    <property type="entry name" value="BIFUNCTIONAL UDP-N-ACETYLGLUCOSAMINE 2-EPIMERASE_N-ACETYLMANNOSAMINE KINASE"/>
    <property type="match status" value="1"/>
</dbReference>
<dbReference type="InterPro" id="IPR036388">
    <property type="entry name" value="WH-like_DNA-bd_sf"/>
</dbReference>
<dbReference type="Gene3D" id="1.10.10.10">
    <property type="entry name" value="Winged helix-like DNA-binding domain superfamily/Winged helix DNA-binding domain"/>
    <property type="match status" value="1"/>
</dbReference>
<feature type="domain" description="HTH marR-type" evidence="2">
    <location>
        <begin position="18"/>
        <end position="65"/>
    </location>
</feature>
<dbReference type="Pfam" id="PF00480">
    <property type="entry name" value="ROK"/>
    <property type="match status" value="1"/>
</dbReference>
<accession>A0A2W2C1T5</accession>
<dbReference type="SUPFAM" id="SSF46785">
    <property type="entry name" value="Winged helix' DNA-binding domain"/>
    <property type="match status" value="1"/>
</dbReference>
<keyword evidence="4" id="KW-1185">Reference proteome</keyword>
<dbReference type="InterPro" id="IPR000600">
    <property type="entry name" value="ROK"/>
</dbReference>
<gene>
    <name evidence="3" type="ORF">C1I92_19115</name>
</gene>
<dbReference type="GO" id="GO:0003700">
    <property type="term" value="F:DNA-binding transcription factor activity"/>
    <property type="evidence" value="ECO:0007669"/>
    <property type="project" value="InterPro"/>
</dbReference>
<dbReference type="Proteomes" id="UP000248764">
    <property type="component" value="Unassembled WGS sequence"/>
</dbReference>
<dbReference type="InterPro" id="IPR000835">
    <property type="entry name" value="HTH_MarR-typ"/>
</dbReference>
<dbReference type="SUPFAM" id="SSF53067">
    <property type="entry name" value="Actin-like ATPase domain"/>
    <property type="match status" value="1"/>
</dbReference>
<evidence type="ECO:0000259" key="2">
    <source>
        <dbReference type="Pfam" id="PF12802"/>
    </source>
</evidence>
<evidence type="ECO:0000313" key="4">
    <source>
        <dbReference type="Proteomes" id="UP000248764"/>
    </source>
</evidence>
<dbReference type="Gene3D" id="3.30.420.40">
    <property type="match status" value="2"/>
</dbReference>
<dbReference type="AlphaFoldDB" id="A0A2W2C1T5"/>
<dbReference type="EMBL" id="POTW01000048">
    <property type="protein sequence ID" value="PZF81937.1"/>
    <property type="molecule type" value="Genomic_DNA"/>
</dbReference>
<dbReference type="RefSeq" id="WP_111256244.1">
    <property type="nucleotide sequence ID" value="NZ_POTW01000048.1"/>
</dbReference>
<evidence type="ECO:0000256" key="1">
    <source>
        <dbReference type="ARBA" id="ARBA00006479"/>
    </source>
</evidence>
<comment type="similarity">
    <text evidence="1">Belongs to the ROK (NagC/XylR) family.</text>
</comment>